<organism evidence="6 7">
    <name type="scientific">Anoxybacter fermentans</name>
    <dbReference type="NCBI Taxonomy" id="1323375"/>
    <lineage>
        <taxon>Bacteria</taxon>
        <taxon>Bacillati</taxon>
        <taxon>Bacillota</taxon>
        <taxon>Clostridia</taxon>
        <taxon>Halanaerobiales</taxon>
        <taxon>Anoxybacter</taxon>
    </lineage>
</organism>
<feature type="domain" description="Rad50/SbcC-type AAA" evidence="5">
    <location>
        <begin position="5"/>
        <end position="281"/>
    </location>
</feature>
<evidence type="ECO:0000256" key="1">
    <source>
        <dbReference type="ARBA" id="ARBA00006930"/>
    </source>
</evidence>
<dbReference type="OrthoDB" id="9795626at2"/>
<sequence length="668" mass="78699">MIIKKLEIRNFGIFYKTTTFDFNLKESDKNIILFGGKNGSGKTTILQAIKLALYGSLILGYKTNSKRYNDFLLNKFNTYALKNGEKTFAIGLNFTIKQAGLIDNYKIIRKWEIFDNKIIEQVFVEKNDKLLNEKETSDFESFIRKYIPPALFDFFFFDGEEFNKLIIQNDFEDKLKNSALTLFNLEIFEILKSDLDKYLEQENIFNELSKDEQVLKVITKKIKELSEQIKNYNDTVINLEKQVEEKQNQIKDLENEFKLYGGLLDTEIDNLKREINNLENEKKQCSEWLKSFAANILPFLICKKLLQNVQDQLTLEKQVSYYIELKNRLTQDLLENIKNNLALQQLKIVNKQDEIISPDFLIETIVKELTKSLKPNINLSTFKAIHNLSLDESTQIASLLYKINNFDSSKVQNTFDKINNNNNKIYELKQKISIALENKSLNKIWKKRIQLEKEINELTNQIEQIKLLITELEVELEKQQNEAKKLEKKISQAYKDKSAFIISKKINNILDKYIDHQLKLKIKEVETFFFQMFSSLIRKDNFIDNVKIDKDTFKVNLYSKGQLIQKNNLSAGEKQIYILSLLWALIKASNRQFPLVFDTLLGRLDHSHKTNIIRDFLPKASKQTIILSTDTEIDQKYYQLLKPHIAKEYLLEYNEQRYTIDVHNKYFL</sequence>
<comment type="similarity">
    <text evidence="1">Belongs to the SMC family. SbcC subfamily.</text>
</comment>
<gene>
    <name evidence="6" type="ORF">BBF96_01390</name>
</gene>
<dbReference type="NCBIfam" id="TIGR03185">
    <property type="entry name" value="DNA_S_dndD"/>
    <property type="match status" value="1"/>
</dbReference>
<dbReference type="REBASE" id="292464">
    <property type="entry name" value="M.Afe22613DndDP"/>
</dbReference>
<dbReference type="Gene3D" id="3.40.50.300">
    <property type="entry name" value="P-loop containing nucleotide triphosphate hydrolases"/>
    <property type="match status" value="2"/>
</dbReference>
<comment type="subunit">
    <text evidence="2">Heterodimer of SbcC and SbcD.</text>
</comment>
<dbReference type="PANTHER" id="PTHR32114">
    <property type="entry name" value="ABC TRANSPORTER ABCH.3"/>
    <property type="match status" value="1"/>
</dbReference>
<evidence type="ECO:0000256" key="4">
    <source>
        <dbReference type="SAM" id="Coils"/>
    </source>
</evidence>
<dbReference type="Pfam" id="PF13476">
    <property type="entry name" value="AAA_23"/>
    <property type="match status" value="1"/>
</dbReference>
<feature type="coiled-coil region" evidence="4">
    <location>
        <begin position="208"/>
        <end position="288"/>
    </location>
</feature>
<dbReference type="EMBL" id="CP016379">
    <property type="protein sequence ID" value="AZR72164.1"/>
    <property type="molecule type" value="Genomic_DNA"/>
</dbReference>
<dbReference type="Proteomes" id="UP000267250">
    <property type="component" value="Chromosome"/>
</dbReference>
<evidence type="ECO:0000256" key="2">
    <source>
        <dbReference type="ARBA" id="ARBA00011322"/>
    </source>
</evidence>
<dbReference type="RefSeq" id="WP_127015494.1">
    <property type="nucleotide sequence ID" value="NZ_CP016379.1"/>
</dbReference>
<dbReference type="AlphaFoldDB" id="A0A3S9SV63"/>
<evidence type="ECO:0000256" key="3">
    <source>
        <dbReference type="ARBA" id="ARBA00013368"/>
    </source>
</evidence>
<accession>A0A3S9SV63</accession>
<keyword evidence="4" id="KW-0175">Coiled coil</keyword>
<dbReference type="SUPFAM" id="SSF52540">
    <property type="entry name" value="P-loop containing nucleoside triphosphate hydrolases"/>
    <property type="match status" value="1"/>
</dbReference>
<dbReference type="InterPro" id="IPR027417">
    <property type="entry name" value="P-loop_NTPase"/>
</dbReference>
<feature type="coiled-coil region" evidence="4">
    <location>
        <begin position="441"/>
        <end position="496"/>
    </location>
</feature>
<dbReference type="PANTHER" id="PTHR32114:SF2">
    <property type="entry name" value="ABC TRANSPORTER ABCH.3"/>
    <property type="match status" value="1"/>
</dbReference>
<evidence type="ECO:0000259" key="5">
    <source>
        <dbReference type="Pfam" id="PF13476"/>
    </source>
</evidence>
<reference evidence="6 7" key="1">
    <citation type="submission" date="2016-07" db="EMBL/GenBank/DDBJ databases">
        <title>Genome and transcriptome analysis of iron-reducing fermentative bacteria Anoxybacter fermentans.</title>
        <authorList>
            <person name="Zeng X."/>
            <person name="Shao Z."/>
        </authorList>
    </citation>
    <scope>NUCLEOTIDE SEQUENCE [LARGE SCALE GENOMIC DNA]</scope>
    <source>
        <strain evidence="6 7">DY22613</strain>
    </source>
</reference>
<proteinExistence type="inferred from homology"/>
<keyword evidence="7" id="KW-1185">Reference proteome</keyword>
<protein>
    <recommendedName>
        <fullName evidence="3">Nuclease SbcCD subunit C</fullName>
    </recommendedName>
</protein>
<dbReference type="InterPro" id="IPR038729">
    <property type="entry name" value="Rad50/SbcC_AAA"/>
</dbReference>
<dbReference type="InterPro" id="IPR017599">
    <property type="entry name" value="DNA_S_DndD"/>
</dbReference>
<name>A0A3S9SV63_9FIRM</name>
<evidence type="ECO:0000313" key="7">
    <source>
        <dbReference type="Proteomes" id="UP000267250"/>
    </source>
</evidence>
<evidence type="ECO:0000313" key="6">
    <source>
        <dbReference type="EMBL" id="AZR72164.1"/>
    </source>
</evidence>
<dbReference type="KEGG" id="aft:BBF96_01390"/>